<protein>
    <submittedName>
        <fullName evidence="2">Uncharacterized protein</fullName>
    </submittedName>
</protein>
<keyword evidence="1" id="KW-0732">Signal</keyword>
<comment type="caution">
    <text evidence="2">The sequence shown here is derived from an EMBL/GenBank/DDBJ whole genome shotgun (WGS) entry which is preliminary data.</text>
</comment>
<evidence type="ECO:0000313" key="2">
    <source>
        <dbReference type="EMBL" id="CAG7626928.1"/>
    </source>
</evidence>
<feature type="signal peptide" evidence="1">
    <location>
        <begin position="1"/>
        <end position="23"/>
    </location>
</feature>
<dbReference type="EMBL" id="CAJVAS010000011">
    <property type="protein sequence ID" value="CAG7626928.1"/>
    <property type="molecule type" value="Genomic_DNA"/>
</dbReference>
<keyword evidence="3" id="KW-1185">Reference proteome</keyword>
<reference evidence="2" key="1">
    <citation type="submission" date="2021-06" db="EMBL/GenBank/DDBJ databases">
        <authorList>
            <person name="Criscuolo A."/>
        </authorList>
    </citation>
    <scope>NUCLEOTIDE SEQUENCE</scope>
    <source>
        <strain evidence="2">CIP111600</strain>
    </source>
</reference>
<evidence type="ECO:0000256" key="1">
    <source>
        <dbReference type="SAM" id="SignalP"/>
    </source>
</evidence>
<gene>
    <name evidence="2" type="ORF">PAESOLCIP111_02864</name>
</gene>
<dbReference type="AlphaFoldDB" id="A0A916NIY7"/>
<feature type="chain" id="PRO_5038667488" evidence="1">
    <location>
        <begin position="24"/>
        <end position="157"/>
    </location>
</feature>
<sequence length="157" mass="17405">MKQKWKWLFFFSLLLLLSAPVHAMASENKDTGAKTAAPPEEAHVESTFDPYFNYLENGYGYISAQGSGKVAISGESHATQYVDTLGVQMTLQRYTGSGWVDVNTGSDYTNADSKRVYASDTRQVESGYYYRLVTKHWAIEGGVTESGYRTSSSVLVN</sequence>
<dbReference type="Proteomes" id="UP000693672">
    <property type="component" value="Unassembled WGS sequence"/>
</dbReference>
<name>A0A916NIY7_9BACL</name>
<evidence type="ECO:0000313" key="3">
    <source>
        <dbReference type="Proteomes" id="UP000693672"/>
    </source>
</evidence>
<dbReference type="RefSeq" id="WP_218092635.1">
    <property type="nucleotide sequence ID" value="NZ_CAJVAS010000011.1"/>
</dbReference>
<accession>A0A916NIY7</accession>
<organism evidence="2 3">
    <name type="scientific">Paenibacillus solanacearum</name>
    <dbReference type="NCBI Taxonomy" id="2048548"/>
    <lineage>
        <taxon>Bacteria</taxon>
        <taxon>Bacillati</taxon>
        <taxon>Bacillota</taxon>
        <taxon>Bacilli</taxon>
        <taxon>Bacillales</taxon>
        <taxon>Paenibacillaceae</taxon>
        <taxon>Paenibacillus</taxon>
    </lineage>
</organism>
<proteinExistence type="predicted"/>